<accession>A0ABS7ALY8</accession>
<feature type="transmembrane region" description="Helical" evidence="1">
    <location>
        <begin position="304"/>
        <end position="333"/>
    </location>
</feature>
<keyword evidence="3" id="KW-1185">Reference proteome</keyword>
<comment type="caution">
    <text evidence="2">The sequence shown here is derived from an EMBL/GenBank/DDBJ whole genome shotgun (WGS) entry which is preliminary data.</text>
</comment>
<dbReference type="EMBL" id="JAHXPT010000003">
    <property type="protein sequence ID" value="MBW6409579.1"/>
    <property type="molecule type" value="Genomic_DNA"/>
</dbReference>
<dbReference type="Proteomes" id="UP001519921">
    <property type="component" value="Unassembled WGS sequence"/>
</dbReference>
<feature type="transmembrane region" description="Helical" evidence="1">
    <location>
        <begin position="160"/>
        <end position="188"/>
    </location>
</feature>
<gene>
    <name evidence="2" type="ORF">KYD98_05700</name>
</gene>
<feature type="transmembrane region" description="Helical" evidence="1">
    <location>
        <begin position="12"/>
        <end position="32"/>
    </location>
</feature>
<protein>
    <recommendedName>
        <fullName evidence="4">ABC transporter permease</fullName>
    </recommendedName>
</protein>
<evidence type="ECO:0000256" key="1">
    <source>
        <dbReference type="SAM" id="Phobius"/>
    </source>
</evidence>
<reference evidence="2 3" key="1">
    <citation type="submission" date="2021-07" db="EMBL/GenBank/DDBJ databases">
        <title>Clostridium weizhouense sp. nov., an anaerobic bacterium isolated from activated sludge of Petroleum wastewater.</title>
        <authorList>
            <person name="Li Q."/>
        </authorList>
    </citation>
    <scope>NUCLEOTIDE SEQUENCE [LARGE SCALE GENOMIC DNA]</scope>
    <source>
        <strain evidence="2 3">YB-6</strain>
    </source>
</reference>
<feature type="transmembrane region" description="Helical" evidence="1">
    <location>
        <begin position="121"/>
        <end position="139"/>
    </location>
</feature>
<keyword evidence="1" id="KW-1133">Transmembrane helix</keyword>
<dbReference type="PANTHER" id="PTHR37305">
    <property type="entry name" value="INTEGRAL MEMBRANE PROTEIN-RELATED"/>
    <property type="match status" value="1"/>
</dbReference>
<proteinExistence type="predicted"/>
<evidence type="ECO:0000313" key="3">
    <source>
        <dbReference type="Proteomes" id="UP001519921"/>
    </source>
</evidence>
<sequence>MISWEIKKLIKSKGMIISLVILTFTLLIMSFIKPTLEIENSYIDEQKGYIQDNKDKLEIANEKFDIKLSVLEDMVNQKNDGDEFSKTLTSIAKEKIDNLKSSKYEDIGFWQVFSYRATNPLINIAMLVIIMIIISNLYTDEIISSVKDIILSSKQKKKALNAKIIVSFLIPIVIYSIYLSVAFIITYIEYGSPINGNLEAFRIVDNIAMLNGNPTINQYVLTNIIIALLMFEGWAMVSMFCSFISTSSISSISVFGLFIVLGKVITTIKFMPSIILSVFLYGNYYDLIFSFKNIIASYMGEVSILGHGVSIVNLIIIVLIVIFIVSTTLCFGISRTKYINR</sequence>
<name>A0ABS7ALY8_9CLOT</name>
<dbReference type="RefSeq" id="WP_219778633.1">
    <property type="nucleotide sequence ID" value="NZ_JAHXPT010000003.1"/>
</dbReference>
<keyword evidence="1" id="KW-0812">Transmembrane</keyword>
<keyword evidence="1" id="KW-0472">Membrane</keyword>
<evidence type="ECO:0008006" key="4">
    <source>
        <dbReference type="Google" id="ProtNLM"/>
    </source>
</evidence>
<dbReference type="PANTHER" id="PTHR37305:SF1">
    <property type="entry name" value="MEMBRANE PROTEIN"/>
    <property type="match status" value="1"/>
</dbReference>
<organism evidence="2 3">
    <name type="scientific">Clostridium weizhouense</name>
    <dbReference type="NCBI Taxonomy" id="2859781"/>
    <lineage>
        <taxon>Bacteria</taxon>
        <taxon>Bacillati</taxon>
        <taxon>Bacillota</taxon>
        <taxon>Clostridia</taxon>
        <taxon>Eubacteriales</taxon>
        <taxon>Clostridiaceae</taxon>
        <taxon>Clostridium</taxon>
    </lineage>
</organism>
<evidence type="ECO:0000313" key="2">
    <source>
        <dbReference type="EMBL" id="MBW6409579.1"/>
    </source>
</evidence>